<protein>
    <submittedName>
        <fullName evidence="6">MAT1 factor</fullName>
    </submittedName>
</protein>
<evidence type="ECO:0000313" key="7">
    <source>
        <dbReference type="Proteomes" id="UP000582182"/>
    </source>
</evidence>
<dbReference type="Pfam" id="PF06391">
    <property type="entry name" value="MAT1"/>
    <property type="match status" value="1"/>
</dbReference>
<comment type="subcellular location">
    <subcellularLocation>
        <location evidence="1">Nucleus</location>
    </subcellularLocation>
</comment>
<keyword evidence="3" id="KW-0175">Coiled coil</keyword>
<reference evidence="6 7" key="1">
    <citation type="submission" date="2019-09" db="EMBL/GenBank/DDBJ databases">
        <title>Bird 10,000 Genomes (B10K) Project - Family phase.</title>
        <authorList>
            <person name="Zhang G."/>
        </authorList>
    </citation>
    <scope>NUCLEOTIDE SEQUENCE [LARGE SCALE GENOMIC DNA]</scope>
    <source>
        <strain evidence="6">B10K-DU-029-46</strain>
    </source>
</reference>
<sequence>LVFNLTNNVDLENTKKKMELYQKDNKEVIQKNKIKLTREQEELEEALEVERQENEQRRLLIQKEEQLQQIIKRKNKQALLDELESSSLPASLLLAQHKDKSTQPEMQLEKPQTSKPSTFSTGIKMGQQISLAPIQKLEEVLYEYQPLQVETYGPPVPDPETLGTLG</sequence>
<dbReference type="AlphaFoldDB" id="A0A7L3LDT7"/>
<feature type="region of interest" description="Disordered" evidence="4">
    <location>
        <begin position="98"/>
        <end position="119"/>
    </location>
</feature>
<comment type="caution">
    <text evidence="6">The sequence shown here is derived from an EMBL/GenBank/DDBJ whole genome shotgun (WGS) entry which is preliminary data.</text>
</comment>
<evidence type="ECO:0000256" key="4">
    <source>
        <dbReference type="SAM" id="MobiDB-lite"/>
    </source>
</evidence>
<dbReference type="InterPro" id="IPR004575">
    <property type="entry name" value="MAT1/Tfb3"/>
</dbReference>
<organism evidence="6 7">
    <name type="scientific">Turnix velox</name>
    <name type="common">Little buttonquail</name>
    <dbReference type="NCBI Taxonomy" id="2529409"/>
    <lineage>
        <taxon>Eukaryota</taxon>
        <taxon>Metazoa</taxon>
        <taxon>Chordata</taxon>
        <taxon>Craniata</taxon>
        <taxon>Vertebrata</taxon>
        <taxon>Euteleostomi</taxon>
        <taxon>Archelosauria</taxon>
        <taxon>Archosauria</taxon>
        <taxon>Dinosauria</taxon>
        <taxon>Saurischia</taxon>
        <taxon>Theropoda</taxon>
        <taxon>Coelurosauria</taxon>
        <taxon>Aves</taxon>
        <taxon>Neognathae</taxon>
        <taxon>Neoaves</taxon>
        <taxon>Charadriiformes</taxon>
        <taxon>Turnicidae</taxon>
        <taxon>Turnix</taxon>
    </lineage>
</organism>
<evidence type="ECO:0000313" key="6">
    <source>
        <dbReference type="EMBL" id="NXU51358.1"/>
    </source>
</evidence>
<evidence type="ECO:0000256" key="1">
    <source>
        <dbReference type="ARBA" id="ARBA00004123"/>
    </source>
</evidence>
<evidence type="ECO:0000259" key="5">
    <source>
        <dbReference type="Pfam" id="PF06391"/>
    </source>
</evidence>
<dbReference type="GO" id="GO:0061575">
    <property type="term" value="F:cyclin-dependent protein serine/threonine kinase activator activity"/>
    <property type="evidence" value="ECO:0007669"/>
    <property type="project" value="InterPro"/>
</dbReference>
<keyword evidence="7" id="KW-1185">Reference proteome</keyword>
<dbReference type="InterPro" id="IPR003903">
    <property type="entry name" value="UIM_dom"/>
</dbReference>
<dbReference type="PANTHER" id="PTHR12683">
    <property type="entry name" value="CDK-ACTIVATING KINASE ASSEMBLY FACTOR MAT1"/>
    <property type="match status" value="1"/>
</dbReference>
<evidence type="ECO:0000256" key="2">
    <source>
        <dbReference type="ARBA" id="ARBA00023242"/>
    </source>
</evidence>
<dbReference type="OrthoDB" id="5963at2759"/>
<dbReference type="PANTHER" id="PTHR12683:SF13">
    <property type="entry name" value="CDK-ACTIVATING KINASE ASSEMBLY FACTOR MAT1"/>
    <property type="match status" value="1"/>
</dbReference>
<gene>
    <name evidence="6" type="primary">Mnat1</name>
    <name evidence="6" type="ORF">TURVEL_R01073</name>
</gene>
<dbReference type="GO" id="GO:0006357">
    <property type="term" value="P:regulation of transcription by RNA polymerase II"/>
    <property type="evidence" value="ECO:0007669"/>
    <property type="project" value="TreeGrafter"/>
</dbReference>
<dbReference type="GO" id="GO:0005675">
    <property type="term" value="C:transcription factor TFIIH holo complex"/>
    <property type="evidence" value="ECO:0007669"/>
    <property type="project" value="InterPro"/>
</dbReference>
<dbReference type="GO" id="GO:0006289">
    <property type="term" value="P:nucleotide-excision repair"/>
    <property type="evidence" value="ECO:0007669"/>
    <property type="project" value="InterPro"/>
</dbReference>
<accession>A0A7L3LDT7</accession>
<dbReference type="NCBIfam" id="TIGR00570">
    <property type="entry name" value="cdk7"/>
    <property type="match status" value="1"/>
</dbReference>
<dbReference type="Proteomes" id="UP000582182">
    <property type="component" value="Unassembled WGS sequence"/>
</dbReference>
<dbReference type="EMBL" id="VZTY01012179">
    <property type="protein sequence ID" value="NXU51358.1"/>
    <property type="molecule type" value="Genomic_DNA"/>
</dbReference>
<name>A0A7L3LDT7_9CHAR</name>
<feature type="domain" description="MAT1 centre" evidence="5">
    <location>
        <begin position="1"/>
        <end position="146"/>
    </location>
</feature>
<feature type="coiled-coil region" evidence="3">
    <location>
        <begin position="11"/>
        <end position="69"/>
    </location>
</feature>
<dbReference type="PROSITE" id="PS50330">
    <property type="entry name" value="UIM"/>
    <property type="match status" value="1"/>
</dbReference>
<feature type="non-terminal residue" evidence="6">
    <location>
        <position position="166"/>
    </location>
</feature>
<keyword evidence="2" id="KW-0539">Nucleus</keyword>
<dbReference type="InterPro" id="IPR015877">
    <property type="entry name" value="MAT1_centre"/>
</dbReference>
<feature type="compositionally biased region" description="Polar residues" evidence="4">
    <location>
        <begin position="110"/>
        <end position="119"/>
    </location>
</feature>
<feature type="non-terminal residue" evidence="6">
    <location>
        <position position="1"/>
    </location>
</feature>
<proteinExistence type="predicted"/>
<evidence type="ECO:0000256" key="3">
    <source>
        <dbReference type="SAM" id="Coils"/>
    </source>
</evidence>